<evidence type="ECO:0000313" key="3">
    <source>
        <dbReference type="EMBL" id="VEJ36378.1"/>
    </source>
</evidence>
<evidence type="ECO:0000259" key="2">
    <source>
        <dbReference type="Pfam" id="PF04961"/>
    </source>
</evidence>
<dbReference type="GO" id="GO:0004477">
    <property type="term" value="F:methenyltetrahydrofolate cyclohydrolase activity"/>
    <property type="evidence" value="ECO:0007669"/>
    <property type="project" value="UniProtKB-EC"/>
</dbReference>
<accession>A0A3S5F7Z8</accession>
<keyword evidence="4" id="KW-1185">Reference proteome</keyword>
<dbReference type="Pfam" id="PF04961">
    <property type="entry name" value="FTCD_C"/>
    <property type="match status" value="1"/>
</dbReference>
<keyword evidence="3" id="KW-0378">Hydrolase</keyword>
<dbReference type="InterPro" id="IPR007044">
    <property type="entry name" value="Cyclodeamin/CycHdrlase"/>
</dbReference>
<dbReference type="InterPro" id="IPR036178">
    <property type="entry name" value="Formintransfe-cycloase-like_sf"/>
</dbReference>
<keyword evidence="1" id="KW-0812">Transmembrane</keyword>
<dbReference type="Gene3D" id="1.20.120.680">
    <property type="entry name" value="Formiminotetrahydrofolate cyclodeaminase monomer, up-and-down helical bundle"/>
    <property type="match status" value="1"/>
</dbReference>
<organism evidence="3 4">
    <name type="scientific">Aedoeadaptatus ivorii</name>
    <dbReference type="NCBI Taxonomy" id="54006"/>
    <lineage>
        <taxon>Bacteria</taxon>
        <taxon>Bacillati</taxon>
        <taxon>Bacillota</taxon>
        <taxon>Tissierellia</taxon>
        <taxon>Tissierellales</taxon>
        <taxon>Peptoniphilaceae</taxon>
        <taxon>Aedoeadaptatus</taxon>
    </lineage>
</organism>
<gene>
    <name evidence="3" type="primary">fchA</name>
    <name evidence="3" type="ORF">NCTC13079_01584</name>
</gene>
<dbReference type="EMBL" id="LR134523">
    <property type="protein sequence ID" value="VEJ36378.1"/>
    <property type="molecule type" value="Genomic_DNA"/>
</dbReference>
<feature type="domain" description="Cyclodeaminase/cyclohydrolase" evidence="2">
    <location>
        <begin position="8"/>
        <end position="177"/>
    </location>
</feature>
<feature type="transmembrane region" description="Helical" evidence="1">
    <location>
        <begin position="20"/>
        <end position="43"/>
    </location>
</feature>
<dbReference type="AlphaFoldDB" id="A0A3S5F7Z8"/>
<dbReference type="OrthoDB" id="7959174at2"/>
<dbReference type="KEGG" id="piv:NCTC13079_01584"/>
<dbReference type="EC" id="3.5.4.9" evidence="3"/>
<evidence type="ECO:0000313" key="4">
    <source>
        <dbReference type="Proteomes" id="UP000269544"/>
    </source>
</evidence>
<dbReference type="SUPFAM" id="SSF101262">
    <property type="entry name" value="Methenyltetrahydrofolate cyclohydrolase-like"/>
    <property type="match status" value="1"/>
</dbReference>
<keyword evidence="1" id="KW-1133">Transmembrane helix</keyword>
<dbReference type="RefSeq" id="WP_126466264.1">
    <property type="nucleotide sequence ID" value="NZ_LR134523.1"/>
</dbReference>
<reference evidence="3 4" key="1">
    <citation type="submission" date="2018-12" db="EMBL/GenBank/DDBJ databases">
        <authorList>
            <consortium name="Pathogen Informatics"/>
        </authorList>
    </citation>
    <scope>NUCLEOTIDE SEQUENCE [LARGE SCALE GENOMIC DNA]</scope>
    <source>
        <strain evidence="3 4">NCTC13079</strain>
    </source>
</reference>
<proteinExistence type="predicted"/>
<dbReference type="Proteomes" id="UP000269544">
    <property type="component" value="Chromosome"/>
</dbReference>
<sequence>MKLVDLPVRRYIEKAMDTSSLPGGGSVAALNAALAASLGIMILKLSRVDGPASGALAEIALDAEDNIDADGHAFDGVLAAFRLPKETESEKTLRREAIEKGYIRAIEVPISTMRAAEKILNLLNDCKAQITKNAVSDLYIAADLALTAFRSAGYTAKLNIDALKDDARRRSYEERVQTAAEQVQALHAAILVSAPLLDDTSQKQ</sequence>
<keyword evidence="1" id="KW-0472">Membrane</keyword>
<evidence type="ECO:0000256" key="1">
    <source>
        <dbReference type="SAM" id="Phobius"/>
    </source>
</evidence>
<protein>
    <submittedName>
        <fullName evidence="3">Methenyltetrahydrofolate cyclohydrolase</fullName>
        <ecNumber evidence="3">3.5.4.9</ecNumber>
    </submittedName>
</protein>
<name>A0A3S5F7Z8_9FIRM</name>